<accession>A0A3P8GRL3</accession>
<dbReference type="EMBL" id="UZAH01034761">
    <property type="protein sequence ID" value="VDP37103.1"/>
    <property type="molecule type" value="Genomic_DNA"/>
</dbReference>
<reference evidence="3" key="2">
    <citation type="submission" date="2019-09" db="UniProtKB">
        <authorList>
            <consortium name="WormBaseParasite"/>
        </authorList>
    </citation>
    <scope>IDENTIFICATION</scope>
</reference>
<sequence length="87" mass="9582">MLYAITPPAPFDRIDITGQLIVSADLSHEDRPAKRRLQLTSPSDEKKSLVDAVALLSSDDGLPVHLKTIIGHLLERATLADELIQRN</sequence>
<evidence type="ECO:0000313" key="1">
    <source>
        <dbReference type="EMBL" id="VDP37103.1"/>
    </source>
</evidence>
<dbReference type="Proteomes" id="UP000050761">
    <property type="component" value="Unassembled WGS sequence"/>
</dbReference>
<keyword evidence="2" id="KW-1185">Reference proteome</keyword>
<gene>
    <name evidence="1" type="ORF">HPBE_LOCUS23181</name>
</gene>
<dbReference type="AlphaFoldDB" id="A0A183GKG3"/>
<organism evidence="2 3">
    <name type="scientific">Heligmosomoides polygyrus</name>
    <name type="common">Parasitic roundworm</name>
    <dbReference type="NCBI Taxonomy" id="6339"/>
    <lineage>
        <taxon>Eukaryota</taxon>
        <taxon>Metazoa</taxon>
        <taxon>Ecdysozoa</taxon>
        <taxon>Nematoda</taxon>
        <taxon>Chromadorea</taxon>
        <taxon>Rhabditida</taxon>
        <taxon>Rhabditina</taxon>
        <taxon>Rhabditomorpha</taxon>
        <taxon>Strongyloidea</taxon>
        <taxon>Heligmosomidae</taxon>
        <taxon>Heligmosomoides</taxon>
    </lineage>
</organism>
<reference evidence="1 2" key="1">
    <citation type="submission" date="2018-11" db="EMBL/GenBank/DDBJ databases">
        <authorList>
            <consortium name="Pathogen Informatics"/>
        </authorList>
    </citation>
    <scope>NUCLEOTIDE SEQUENCE [LARGE SCALE GENOMIC DNA]</scope>
</reference>
<protein>
    <submittedName>
        <fullName evidence="3">Type VI secretion system protein ImpB</fullName>
    </submittedName>
</protein>
<evidence type="ECO:0000313" key="3">
    <source>
        <dbReference type="WBParaSite" id="HPBE_0002318301-mRNA-1"/>
    </source>
</evidence>
<dbReference type="WBParaSite" id="HPBE_0002318301-mRNA-1">
    <property type="protein sequence ID" value="HPBE_0002318301-mRNA-1"/>
    <property type="gene ID" value="HPBE_0002318301"/>
</dbReference>
<accession>A0A183GKG3</accession>
<name>A0A183GKG3_HELPZ</name>
<proteinExistence type="predicted"/>
<evidence type="ECO:0000313" key="2">
    <source>
        <dbReference type="Proteomes" id="UP000050761"/>
    </source>
</evidence>
<dbReference type="OrthoDB" id="10570724at2759"/>